<sequence>MSLMVPHLNQLADSEQKAMKEQFDRHHGTKSRHYVVGDAVFTKVFEKNCWSWLPGKVTARQGKVVYVVKLSDGRERVVHTNQIKRRLENVPEYTKESEWATTMWDIFELPDILESPSDSSKPMPSGHGLSPSRRTSTTVASSVPVPQSVPTMPTTTVPIPTATVPSQTTTVPSQTTTSATVQPRRTTRVPKPIVKYDPSVMEIFTQ</sequence>
<evidence type="ECO:0000313" key="3">
    <source>
        <dbReference type="Proteomes" id="UP000008068"/>
    </source>
</evidence>
<reference evidence="3" key="1">
    <citation type="submission" date="2011-07" db="EMBL/GenBank/DDBJ databases">
        <authorList>
            <consortium name="Caenorhabditis brenneri Sequencing and Analysis Consortium"/>
            <person name="Wilson R.K."/>
        </authorList>
    </citation>
    <scope>NUCLEOTIDE SEQUENCE [LARGE SCALE GENOMIC DNA]</scope>
    <source>
        <strain evidence="3">PB2801</strain>
    </source>
</reference>
<dbReference type="Proteomes" id="UP000008068">
    <property type="component" value="Unassembled WGS sequence"/>
</dbReference>
<dbReference type="OMA" id="KESEWAT"/>
<dbReference type="InParanoid" id="G0NJC5"/>
<dbReference type="EMBL" id="GL379895">
    <property type="protein sequence ID" value="EGT32260.1"/>
    <property type="molecule type" value="Genomic_DNA"/>
</dbReference>
<dbReference type="eggNOG" id="KOG0017">
    <property type="taxonomic scope" value="Eukaryota"/>
</dbReference>
<dbReference type="AlphaFoldDB" id="G0NJC5"/>
<feature type="region of interest" description="Disordered" evidence="1">
    <location>
        <begin position="115"/>
        <end position="190"/>
    </location>
</feature>
<organism evidence="3">
    <name type="scientific">Caenorhabditis brenneri</name>
    <name type="common">Nematode worm</name>
    <dbReference type="NCBI Taxonomy" id="135651"/>
    <lineage>
        <taxon>Eukaryota</taxon>
        <taxon>Metazoa</taxon>
        <taxon>Ecdysozoa</taxon>
        <taxon>Nematoda</taxon>
        <taxon>Chromadorea</taxon>
        <taxon>Rhabditida</taxon>
        <taxon>Rhabditina</taxon>
        <taxon>Rhabditomorpha</taxon>
        <taxon>Rhabditoidea</taxon>
        <taxon>Rhabditidae</taxon>
        <taxon>Peloderinae</taxon>
        <taxon>Caenorhabditis</taxon>
    </lineage>
</organism>
<evidence type="ECO:0000256" key="1">
    <source>
        <dbReference type="SAM" id="MobiDB-lite"/>
    </source>
</evidence>
<accession>G0NJC5</accession>
<dbReference type="HOGENOM" id="CLU_1429229_0_0_1"/>
<proteinExistence type="predicted"/>
<dbReference type="OrthoDB" id="7549022at2759"/>
<name>G0NJC5_CAEBE</name>
<protein>
    <submittedName>
        <fullName evidence="2">Uncharacterized protein</fullName>
    </submittedName>
</protein>
<evidence type="ECO:0000313" key="2">
    <source>
        <dbReference type="EMBL" id="EGT32260.1"/>
    </source>
</evidence>
<dbReference type="STRING" id="135651.G0NJC5"/>
<gene>
    <name evidence="2" type="ORF">CAEBREN_09963</name>
</gene>
<keyword evidence="3" id="KW-1185">Reference proteome</keyword>
<feature type="compositionally biased region" description="Low complexity" evidence="1">
    <location>
        <begin position="130"/>
        <end position="182"/>
    </location>
</feature>